<organism evidence="11">
    <name type="scientific">Wollemia nobilis</name>
    <dbReference type="NCBI Taxonomy" id="56998"/>
    <lineage>
        <taxon>Eukaryota</taxon>
        <taxon>Viridiplantae</taxon>
        <taxon>Streptophyta</taxon>
        <taxon>Embryophyta</taxon>
        <taxon>Tracheophyta</taxon>
        <taxon>Spermatophyta</taxon>
        <taxon>Pinopsida</taxon>
        <taxon>Pinidae</taxon>
        <taxon>Conifers II</taxon>
        <taxon>Araucariales</taxon>
        <taxon>Araucariaceae</taxon>
        <taxon>Wollemia</taxon>
    </lineage>
</organism>
<dbReference type="EMBL" id="GCHU01012032">
    <property type="protein sequence ID" value="JAG87575.1"/>
    <property type="molecule type" value="Transcribed_RNA"/>
</dbReference>
<keyword evidence="5" id="KW-0032">Aminotransferase</keyword>
<dbReference type="GO" id="GO:0004069">
    <property type="term" value="F:L-aspartate:2-oxoglutarate aminotransferase activity"/>
    <property type="evidence" value="ECO:0007669"/>
    <property type="project" value="UniProtKB-EC"/>
</dbReference>
<dbReference type="SUPFAM" id="SSF53383">
    <property type="entry name" value="PLP-dependent transferases"/>
    <property type="match status" value="1"/>
</dbReference>
<dbReference type="InterPro" id="IPR000796">
    <property type="entry name" value="Asp_trans"/>
</dbReference>
<dbReference type="NCBIfam" id="NF006719">
    <property type="entry name" value="PRK09257.1"/>
    <property type="match status" value="1"/>
</dbReference>
<evidence type="ECO:0000259" key="10">
    <source>
        <dbReference type="Pfam" id="PF00155"/>
    </source>
</evidence>
<evidence type="ECO:0000256" key="5">
    <source>
        <dbReference type="ARBA" id="ARBA00022576"/>
    </source>
</evidence>
<dbReference type="PRINTS" id="PR00799">
    <property type="entry name" value="TRANSAMINASE"/>
</dbReference>
<dbReference type="EC" id="2.6.1.1" evidence="4"/>
<dbReference type="FunFam" id="3.40.640.10:FF:000015">
    <property type="entry name" value="Aspartate aminotransferase"/>
    <property type="match status" value="1"/>
</dbReference>
<evidence type="ECO:0000313" key="11">
    <source>
        <dbReference type="EMBL" id="JAG87574.1"/>
    </source>
</evidence>
<comment type="subunit">
    <text evidence="3">Homodimer.</text>
</comment>
<keyword evidence="7" id="KW-0663">Pyridoxal phosphate</keyword>
<dbReference type="GO" id="GO:0030170">
    <property type="term" value="F:pyridoxal phosphate binding"/>
    <property type="evidence" value="ECO:0007669"/>
    <property type="project" value="InterPro"/>
</dbReference>
<evidence type="ECO:0000256" key="4">
    <source>
        <dbReference type="ARBA" id="ARBA00012753"/>
    </source>
</evidence>
<dbReference type="EMBL" id="GCHU01012033">
    <property type="protein sequence ID" value="JAG87574.1"/>
    <property type="molecule type" value="Transcribed_RNA"/>
</dbReference>
<evidence type="ECO:0000256" key="9">
    <source>
        <dbReference type="ARBA" id="ARBA00049185"/>
    </source>
</evidence>
<dbReference type="AlphaFoldDB" id="A0A0C9RUV8"/>
<evidence type="ECO:0000256" key="3">
    <source>
        <dbReference type="ARBA" id="ARBA00011738"/>
    </source>
</evidence>
<dbReference type="FunFam" id="3.90.1150.10:FF:000001">
    <property type="entry name" value="Aspartate aminotransferase"/>
    <property type="match status" value="1"/>
</dbReference>
<dbReference type="PANTHER" id="PTHR11879:SF46">
    <property type="entry name" value="ASPARTATE AMINOTRANSFERASE, CYTOPLASMIC"/>
    <property type="match status" value="1"/>
</dbReference>
<evidence type="ECO:0000256" key="2">
    <source>
        <dbReference type="ARBA" id="ARBA00007441"/>
    </source>
</evidence>
<feature type="domain" description="Aminotransferase class I/classII large" evidence="10">
    <location>
        <begin position="93"/>
        <end position="459"/>
    </location>
</feature>
<name>A0A0C9RUV8_9CONI</name>
<dbReference type="CDD" id="cd00609">
    <property type="entry name" value="AAT_like"/>
    <property type="match status" value="1"/>
</dbReference>
<accession>A0A0C9RUV8</accession>
<evidence type="ECO:0000256" key="6">
    <source>
        <dbReference type="ARBA" id="ARBA00022679"/>
    </source>
</evidence>
<dbReference type="InterPro" id="IPR015421">
    <property type="entry name" value="PyrdxlP-dep_Trfase_major"/>
</dbReference>
<dbReference type="Gene3D" id="3.90.1150.10">
    <property type="entry name" value="Aspartate Aminotransferase, domain 1"/>
    <property type="match status" value="1"/>
</dbReference>
<evidence type="ECO:0000256" key="1">
    <source>
        <dbReference type="ARBA" id="ARBA00001933"/>
    </source>
</evidence>
<evidence type="ECO:0000256" key="7">
    <source>
        <dbReference type="ARBA" id="ARBA00022898"/>
    </source>
</evidence>
<dbReference type="InterPro" id="IPR015424">
    <property type="entry name" value="PyrdxlP-dep_Trfase"/>
</dbReference>
<keyword evidence="6" id="KW-0808">Transferase</keyword>
<comment type="cofactor">
    <cofactor evidence="1">
        <name>pyridoxal 5'-phosphate</name>
        <dbReference type="ChEBI" id="CHEBI:597326"/>
    </cofactor>
</comment>
<dbReference type="Gene3D" id="3.40.640.10">
    <property type="entry name" value="Type I PLP-dependent aspartate aminotransferase-like (Major domain)"/>
    <property type="match status" value="1"/>
</dbReference>
<dbReference type="PANTHER" id="PTHR11879">
    <property type="entry name" value="ASPARTATE AMINOTRANSFERASE"/>
    <property type="match status" value="1"/>
</dbReference>
<comment type="similarity">
    <text evidence="2">Belongs to the class-I pyridoxal-phosphate-dependent aminotransferase family.</text>
</comment>
<dbReference type="InterPro" id="IPR004839">
    <property type="entry name" value="Aminotransferase_I/II_large"/>
</dbReference>
<evidence type="ECO:0000256" key="8">
    <source>
        <dbReference type="ARBA" id="ARBA00030923"/>
    </source>
</evidence>
<proteinExistence type="inferred from homology"/>
<dbReference type="Pfam" id="PF00155">
    <property type="entry name" value="Aminotran_1_2"/>
    <property type="match status" value="1"/>
</dbReference>
<protein>
    <recommendedName>
        <fullName evidence="4">aspartate transaminase</fullName>
        <ecNumber evidence="4">2.6.1.1</ecNumber>
    </recommendedName>
    <alternativeName>
        <fullName evidence="8">Transaminase A</fullName>
    </alternativeName>
</protein>
<sequence length="467" mass="51126">MATFTAAASAKPMAMPVIENSQMNMSLKKFDGMRVTPSFGKKKEFSGLKLKSSHSVKMTLATDVSRFEGVAMAPPDPILGVSEAFKADTNALKLNLGVGAYRTEDLQPYVLNVVKKAENLMLQKGENKEYLPIEGLAAFNKATAELLLGADNVAIKQGRVATVQGLSGTGSLRLAAAFIQRYFPGEKVLISSPTWGNHKNIFNDAGVPWSEYRYYDPKTVGLDFEGMIADIKAAPDGSFILLHGCAHNPTGIDPTLEQWAKIADVIQEKKQTAFFDVAYQGFASGSLDEDAASVRLFVDRGMEIFVAQSYSKNLGLYSERIGAINAVCASPDTANRVKSQLKRLARPMYSNPPVHGARIVANVVGDPVMFNEWNAEMELMAGRIKGVRQRLYDNISAKDKSGKDWSFILKQIGMFSFTGLNKAQSDNMTNKWHVYMTKDGRISLAGLSLAKCEYLADAIVDSYYNVS</sequence>
<comment type="catalytic activity">
    <reaction evidence="9">
        <text>L-aspartate + 2-oxoglutarate = oxaloacetate + L-glutamate</text>
        <dbReference type="Rhea" id="RHEA:21824"/>
        <dbReference type="ChEBI" id="CHEBI:16452"/>
        <dbReference type="ChEBI" id="CHEBI:16810"/>
        <dbReference type="ChEBI" id="CHEBI:29985"/>
        <dbReference type="ChEBI" id="CHEBI:29991"/>
        <dbReference type="EC" id="2.6.1.1"/>
    </reaction>
</comment>
<dbReference type="InterPro" id="IPR015422">
    <property type="entry name" value="PyrdxlP-dep_Trfase_small"/>
</dbReference>
<dbReference type="GO" id="GO:0006520">
    <property type="term" value="P:amino acid metabolic process"/>
    <property type="evidence" value="ECO:0007669"/>
    <property type="project" value="InterPro"/>
</dbReference>
<reference evidence="11" key="1">
    <citation type="submission" date="2015-02" db="EMBL/GenBank/DDBJ databases">
        <title>A transcriptome of Wollemia nobilis - a relic of Gondwana.</title>
        <authorList>
            <person name="Chia J.Y."/>
            <person name="Leong Y.S."/>
            <person name="Abdul Karim S."/>
            <person name="Wan Azmi N."/>
            <person name="Hercus R."/>
            <person name="Croft L."/>
        </authorList>
    </citation>
    <scope>NUCLEOTIDE SEQUENCE</scope>
    <source>
        <strain evidence="11">MaeBrown</strain>
        <tissue evidence="11">Leaf</tissue>
    </source>
</reference>